<dbReference type="Proteomes" id="UP000054047">
    <property type="component" value="Unassembled WGS sequence"/>
</dbReference>
<evidence type="ECO:0008006" key="3">
    <source>
        <dbReference type="Google" id="ProtNLM"/>
    </source>
</evidence>
<evidence type="ECO:0000313" key="2">
    <source>
        <dbReference type="Proteomes" id="UP000054047"/>
    </source>
</evidence>
<protein>
    <recommendedName>
        <fullName evidence="3">Immunoglobulin I-set domain-containing protein</fullName>
    </recommendedName>
</protein>
<dbReference type="EMBL" id="KN739777">
    <property type="protein sequence ID" value="KIH54072.1"/>
    <property type="molecule type" value="Genomic_DNA"/>
</dbReference>
<reference evidence="1 2" key="1">
    <citation type="submission" date="2013-12" db="EMBL/GenBank/DDBJ databases">
        <title>Draft genome of the parsitic nematode Ancylostoma duodenale.</title>
        <authorList>
            <person name="Mitreva M."/>
        </authorList>
    </citation>
    <scope>NUCLEOTIDE SEQUENCE [LARGE SCALE GENOMIC DNA]</scope>
    <source>
        <strain evidence="1 2">Zhejiang</strain>
    </source>
</reference>
<accession>A0A0C2CW25</accession>
<keyword evidence="2" id="KW-1185">Reference proteome</keyword>
<dbReference type="AlphaFoldDB" id="A0A0C2CW25"/>
<dbReference type="OrthoDB" id="5985519at2759"/>
<dbReference type="InterPro" id="IPR036179">
    <property type="entry name" value="Ig-like_dom_sf"/>
</dbReference>
<proteinExistence type="predicted"/>
<gene>
    <name evidence="1" type="ORF">ANCDUO_15783</name>
</gene>
<dbReference type="InterPro" id="IPR013783">
    <property type="entry name" value="Ig-like_fold"/>
</dbReference>
<organism evidence="1 2">
    <name type="scientific">Ancylostoma duodenale</name>
    <dbReference type="NCBI Taxonomy" id="51022"/>
    <lineage>
        <taxon>Eukaryota</taxon>
        <taxon>Metazoa</taxon>
        <taxon>Ecdysozoa</taxon>
        <taxon>Nematoda</taxon>
        <taxon>Chromadorea</taxon>
        <taxon>Rhabditida</taxon>
        <taxon>Rhabditina</taxon>
        <taxon>Rhabditomorpha</taxon>
        <taxon>Strongyloidea</taxon>
        <taxon>Ancylostomatidae</taxon>
        <taxon>Ancylostomatinae</taxon>
        <taxon>Ancylostoma</taxon>
    </lineage>
</organism>
<sequence>MTKYCPFSFPQYQLIGTSLAVRNVLPSDAGFYHCIAKSEAGQAIGNRRLLVDREFVNTDTSHSYAYRKR</sequence>
<name>A0A0C2CW25_9BILA</name>
<evidence type="ECO:0000313" key="1">
    <source>
        <dbReference type="EMBL" id="KIH54072.1"/>
    </source>
</evidence>
<dbReference type="Gene3D" id="2.60.40.10">
    <property type="entry name" value="Immunoglobulins"/>
    <property type="match status" value="1"/>
</dbReference>
<dbReference type="SUPFAM" id="SSF48726">
    <property type="entry name" value="Immunoglobulin"/>
    <property type="match status" value="1"/>
</dbReference>